<dbReference type="AlphaFoldDB" id="A0AAU7Q8D1"/>
<proteinExistence type="predicted"/>
<protein>
    <submittedName>
        <fullName evidence="1">Uncharacterized protein</fullName>
    </submittedName>
</protein>
<organism evidence="1">
    <name type="scientific">Acerihabitans sp. KWT182</name>
    <dbReference type="NCBI Taxonomy" id="3157919"/>
    <lineage>
        <taxon>Bacteria</taxon>
        <taxon>Pseudomonadati</taxon>
        <taxon>Pseudomonadota</taxon>
        <taxon>Gammaproteobacteria</taxon>
        <taxon>Enterobacterales</taxon>
        <taxon>Pectobacteriaceae</taxon>
        <taxon>Acerihabitans</taxon>
    </lineage>
</organism>
<dbReference type="EMBL" id="CP157947">
    <property type="protein sequence ID" value="XBS69220.1"/>
    <property type="molecule type" value="Genomic_DNA"/>
</dbReference>
<evidence type="ECO:0000313" key="1">
    <source>
        <dbReference type="EMBL" id="XBS69220.1"/>
    </source>
</evidence>
<name>A0AAU7Q8D1_9GAMM</name>
<reference evidence="1" key="1">
    <citation type="submission" date="2024-06" db="EMBL/GenBank/DDBJ databases">
        <authorList>
            <person name="Coelho C."/>
            <person name="Bento M."/>
            <person name="Garcia E."/>
            <person name="Camelo A."/>
            <person name="Brandao I."/>
            <person name="Espirito Santo C."/>
            <person name="Trovao J."/>
            <person name="Verissimo A."/>
            <person name="Costa J."/>
            <person name="Tiago I."/>
        </authorList>
    </citation>
    <scope>NUCLEOTIDE SEQUENCE</scope>
    <source>
        <strain evidence="1">KWT182</strain>
    </source>
</reference>
<gene>
    <name evidence="1" type="ORF">ABK905_22600</name>
</gene>
<accession>A0AAU7Q8D1</accession>
<sequence>MEAADCINEAFKEHQRYEAGSILQLTRLAMEFIKKSVFRDAKVDLATADVTAIQEAWVKNVRLPLKNQ</sequence>